<dbReference type="KEGG" id="spon:HME9304_00499"/>
<reference evidence="2 3" key="1">
    <citation type="submission" date="2018-06" db="EMBL/GenBank/DDBJ databases">
        <title>Spongiibacterium sp. HME9304 Genome sequencing and assembly.</title>
        <authorList>
            <person name="Kang H."/>
            <person name="Kim H."/>
            <person name="Joh K."/>
        </authorList>
    </citation>
    <scope>NUCLEOTIDE SEQUENCE [LARGE SCALE GENOMIC DNA]</scope>
    <source>
        <strain evidence="2 3">HME9304</strain>
    </source>
</reference>
<evidence type="ECO:0000256" key="1">
    <source>
        <dbReference type="SAM" id="SignalP"/>
    </source>
</evidence>
<gene>
    <name evidence="2" type="ORF">HME9304_00499</name>
</gene>
<keyword evidence="3" id="KW-1185">Reference proteome</keyword>
<organism evidence="2 3">
    <name type="scientific">Flagellimonas maritima</name>
    <dbReference type="NCBI Taxonomy" id="1383885"/>
    <lineage>
        <taxon>Bacteria</taxon>
        <taxon>Pseudomonadati</taxon>
        <taxon>Bacteroidota</taxon>
        <taxon>Flavobacteriia</taxon>
        <taxon>Flavobacteriales</taxon>
        <taxon>Flavobacteriaceae</taxon>
        <taxon>Flagellimonas</taxon>
    </lineage>
</organism>
<dbReference type="EMBL" id="CP030104">
    <property type="protein sequence ID" value="AWX43510.1"/>
    <property type="molecule type" value="Genomic_DNA"/>
</dbReference>
<feature type="chain" id="PRO_5016337678" evidence="1">
    <location>
        <begin position="23"/>
        <end position="351"/>
    </location>
</feature>
<sequence>MDHRKLHLIFLAFFLSLVQASAQHFNIHNPITLPDKSQESNIAQRIGYTNITIDYHSPGTRGRKVWGNLVPYGKVWRAGANENTVFTITDDVQIEGQSLSAGSYGLHLLPDENQWTFIFSKNHTSWGSYFYEEAEDALRVTVPVQNNLEEREWLSYDFNKRERGMTSIVLSWADKKAEFNISLDIDEIALENIRKQLRSDAYWEWFSWCQAADYCAEYKINTKEALEWIDRSIELQENFSNWDVKAKLLRQSGNQKEAEEAIQRAVEVGSDVYLERYGRRLLKEKDFEQAEYVFKQAIEKNETYWRAHFNRGHALKDLQKRKDAKKSYELALKYAPADRKNQIKESIESLK</sequence>
<dbReference type="RefSeq" id="WP_112377078.1">
    <property type="nucleotide sequence ID" value="NZ_CP030104.1"/>
</dbReference>
<accession>A0A2Z4LP23</accession>
<dbReference type="Pfam" id="PF13181">
    <property type="entry name" value="TPR_8"/>
    <property type="match status" value="1"/>
</dbReference>
<evidence type="ECO:0000313" key="2">
    <source>
        <dbReference type="EMBL" id="AWX43510.1"/>
    </source>
</evidence>
<feature type="signal peptide" evidence="1">
    <location>
        <begin position="1"/>
        <end position="22"/>
    </location>
</feature>
<dbReference type="AlphaFoldDB" id="A0A2Z4LP23"/>
<dbReference type="SUPFAM" id="SSF48452">
    <property type="entry name" value="TPR-like"/>
    <property type="match status" value="1"/>
</dbReference>
<keyword evidence="1" id="KW-0732">Signal</keyword>
<evidence type="ECO:0000313" key="3">
    <source>
        <dbReference type="Proteomes" id="UP000248536"/>
    </source>
</evidence>
<dbReference type="InterPro" id="IPR021314">
    <property type="entry name" value="DUF2911"/>
</dbReference>
<dbReference type="OrthoDB" id="187854at2"/>
<dbReference type="SMART" id="SM00028">
    <property type="entry name" value="TPR"/>
    <property type="match status" value="2"/>
</dbReference>
<name>A0A2Z4LP23_9FLAO</name>
<dbReference type="Proteomes" id="UP000248536">
    <property type="component" value="Chromosome"/>
</dbReference>
<dbReference type="InterPro" id="IPR019734">
    <property type="entry name" value="TPR_rpt"/>
</dbReference>
<dbReference type="Gene3D" id="1.25.40.10">
    <property type="entry name" value="Tetratricopeptide repeat domain"/>
    <property type="match status" value="1"/>
</dbReference>
<dbReference type="InterPro" id="IPR011990">
    <property type="entry name" value="TPR-like_helical_dom_sf"/>
</dbReference>
<dbReference type="Pfam" id="PF11138">
    <property type="entry name" value="DUF2911"/>
    <property type="match status" value="1"/>
</dbReference>
<protein>
    <submittedName>
        <fullName evidence="2">Uncharacterized protein</fullName>
    </submittedName>
</protein>
<proteinExistence type="predicted"/>